<protein>
    <submittedName>
        <fullName evidence="1">Uncharacterized protein</fullName>
    </submittedName>
</protein>
<reference evidence="1 2" key="1">
    <citation type="submission" date="2023-03" db="EMBL/GenBank/DDBJ databases">
        <title>High recombination rates correlate with genetic variation in Cardiocondyla obscurior ants.</title>
        <authorList>
            <person name="Errbii M."/>
        </authorList>
    </citation>
    <scope>NUCLEOTIDE SEQUENCE [LARGE SCALE GENOMIC DNA]</scope>
    <source>
        <strain evidence="1">Alpha-2009</strain>
        <tissue evidence="1">Whole body</tissue>
    </source>
</reference>
<gene>
    <name evidence="1" type="ORF">PUN28_002542</name>
</gene>
<dbReference type="EMBL" id="JADYXP020000002">
    <property type="protein sequence ID" value="KAL0131012.1"/>
    <property type="molecule type" value="Genomic_DNA"/>
</dbReference>
<keyword evidence="2" id="KW-1185">Reference proteome</keyword>
<proteinExistence type="predicted"/>
<sequence>MRAREKIQYLISIYLLCSANTRYLRREACLRYRAGATACRGSEYIINTFIAAPVINSRARALLISNDREVLYSVRTSGSILDVPIIIRLVSLPEREEIFLRQRVQLRSIFISSNISNFIHRVYASILSRMTNYERQLRSQLPCGTAAVLFLVANYIDIILYPGANCKSIKS</sequence>
<evidence type="ECO:0000313" key="1">
    <source>
        <dbReference type="EMBL" id="KAL0131012.1"/>
    </source>
</evidence>
<evidence type="ECO:0000313" key="2">
    <source>
        <dbReference type="Proteomes" id="UP001430953"/>
    </source>
</evidence>
<organism evidence="1 2">
    <name type="scientific">Cardiocondyla obscurior</name>
    <dbReference type="NCBI Taxonomy" id="286306"/>
    <lineage>
        <taxon>Eukaryota</taxon>
        <taxon>Metazoa</taxon>
        <taxon>Ecdysozoa</taxon>
        <taxon>Arthropoda</taxon>
        <taxon>Hexapoda</taxon>
        <taxon>Insecta</taxon>
        <taxon>Pterygota</taxon>
        <taxon>Neoptera</taxon>
        <taxon>Endopterygota</taxon>
        <taxon>Hymenoptera</taxon>
        <taxon>Apocrita</taxon>
        <taxon>Aculeata</taxon>
        <taxon>Formicoidea</taxon>
        <taxon>Formicidae</taxon>
        <taxon>Myrmicinae</taxon>
        <taxon>Cardiocondyla</taxon>
    </lineage>
</organism>
<comment type="caution">
    <text evidence="1">The sequence shown here is derived from an EMBL/GenBank/DDBJ whole genome shotgun (WGS) entry which is preliminary data.</text>
</comment>
<name>A0AAW2GUQ4_9HYME</name>
<dbReference type="Proteomes" id="UP001430953">
    <property type="component" value="Unassembled WGS sequence"/>
</dbReference>
<dbReference type="AlphaFoldDB" id="A0AAW2GUQ4"/>
<accession>A0AAW2GUQ4</accession>